<accession>A0A176VBG1</accession>
<dbReference type="Pfam" id="PF03732">
    <property type="entry name" value="Retrotrans_gag"/>
    <property type="match status" value="1"/>
</dbReference>
<dbReference type="PANTHER" id="PTHR33223">
    <property type="entry name" value="CCHC-TYPE DOMAIN-CONTAINING PROTEIN"/>
    <property type="match status" value="1"/>
</dbReference>
<evidence type="ECO:0000259" key="1">
    <source>
        <dbReference type="Pfam" id="PF03732"/>
    </source>
</evidence>
<comment type="caution">
    <text evidence="2">The sequence shown here is derived from an EMBL/GenBank/DDBJ whole genome shotgun (WGS) entry which is preliminary data.</text>
</comment>
<gene>
    <name evidence="2" type="ORF">AXG93_406s1420</name>
</gene>
<dbReference type="AlphaFoldDB" id="A0A176VBG1"/>
<dbReference type="Proteomes" id="UP000077202">
    <property type="component" value="Unassembled WGS sequence"/>
</dbReference>
<feature type="domain" description="Retrotransposon gag" evidence="1">
    <location>
        <begin position="115"/>
        <end position="188"/>
    </location>
</feature>
<evidence type="ECO:0000313" key="3">
    <source>
        <dbReference type="Proteomes" id="UP000077202"/>
    </source>
</evidence>
<sequence length="247" mass="28712">MLFDDALQSDCRRGLVWLLNREKERKRTRLDAGGKAARAGRRICHEGHEMLWGLIRPTFPVRLRMDDSHCEKNYTIEYADFNGSPSEDVEYFLQDFEGMYNEQVSDEDKLRTLPNLLKERALSWYTSLNPDERGDWESLRAALVKKFRRNPHRLLTELSRIKKKPDESIRKCSIKLTRLINQLQSVDEPYPERLKVLVVLEGTAIQSPTLGARTHAPGFSVTLFFHGWAQGMLRAVFVKIQPGIWII</sequence>
<name>A0A176VBG1_MARPO</name>
<protein>
    <recommendedName>
        <fullName evidence="1">Retrotransposon gag domain-containing protein</fullName>
    </recommendedName>
</protein>
<reference evidence="2" key="1">
    <citation type="submission" date="2016-03" db="EMBL/GenBank/DDBJ databases">
        <title>Mechanisms controlling the formation of the plant cell surface in tip-growing cells are functionally conserved among land plants.</title>
        <authorList>
            <person name="Honkanen S."/>
            <person name="Jones V.A."/>
            <person name="Morieri G."/>
            <person name="Champion C."/>
            <person name="Hetherington A.J."/>
            <person name="Kelly S."/>
            <person name="Saint-Marcoux D."/>
            <person name="Proust H."/>
            <person name="Prescott H."/>
            <person name="Dolan L."/>
        </authorList>
    </citation>
    <scope>NUCLEOTIDE SEQUENCE [LARGE SCALE GENOMIC DNA]</scope>
    <source>
        <tissue evidence="2">Whole gametophyte</tissue>
    </source>
</reference>
<dbReference type="EMBL" id="LVLJ01004128">
    <property type="protein sequence ID" value="OAE18174.1"/>
    <property type="molecule type" value="Genomic_DNA"/>
</dbReference>
<organism evidence="2 3">
    <name type="scientific">Marchantia polymorpha subsp. ruderalis</name>
    <dbReference type="NCBI Taxonomy" id="1480154"/>
    <lineage>
        <taxon>Eukaryota</taxon>
        <taxon>Viridiplantae</taxon>
        <taxon>Streptophyta</taxon>
        <taxon>Embryophyta</taxon>
        <taxon>Marchantiophyta</taxon>
        <taxon>Marchantiopsida</taxon>
        <taxon>Marchantiidae</taxon>
        <taxon>Marchantiales</taxon>
        <taxon>Marchantiaceae</taxon>
        <taxon>Marchantia</taxon>
    </lineage>
</organism>
<dbReference type="PANTHER" id="PTHR33223:SF6">
    <property type="entry name" value="CCHC-TYPE DOMAIN-CONTAINING PROTEIN"/>
    <property type="match status" value="1"/>
</dbReference>
<keyword evidence="3" id="KW-1185">Reference proteome</keyword>
<proteinExistence type="predicted"/>
<evidence type="ECO:0000313" key="2">
    <source>
        <dbReference type="EMBL" id="OAE18174.1"/>
    </source>
</evidence>
<dbReference type="InterPro" id="IPR005162">
    <property type="entry name" value="Retrotrans_gag_dom"/>
</dbReference>